<feature type="transmembrane region" description="Helical" evidence="2">
    <location>
        <begin position="20"/>
        <end position="42"/>
    </location>
</feature>
<evidence type="ECO:0000313" key="3">
    <source>
        <dbReference type="EMBL" id="PYI08363.1"/>
    </source>
</evidence>
<organism evidence="3 4">
    <name type="scientific">Aspergillus sclerotiicarbonarius (strain CBS 121057 / IBT 28362)</name>
    <dbReference type="NCBI Taxonomy" id="1448318"/>
    <lineage>
        <taxon>Eukaryota</taxon>
        <taxon>Fungi</taxon>
        <taxon>Dikarya</taxon>
        <taxon>Ascomycota</taxon>
        <taxon>Pezizomycotina</taxon>
        <taxon>Eurotiomycetes</taxon>
        <taxon>Eurotiomycetidae</taxon>
        <taxon>Eurotiales</taxon>
        <taxon>Aspergillaceae</taxon>
        <taxon>Aspergillus</taxon>
        <taxon>Aspergillus subgen. Circumdati</taxon>
    </lineage>
</organism>
<protein>
    <recommendedName>
        <fullName evidence="5">MARVEL domain-containing protein</fullName>
    </recommendedName>
</protein>
<proteinExistence type="predicted"/>
<keyword evidence="4" id="KW-1185">Reference proteome</keyword>
<feature type="region of interest" description="Disordered" evidence="1">
    <location>
        <begin position="158"/>
        <end position="179"/>
    </location>
</feature>
<reference evidence="3 4" key="1">
    <citation type="submission" date="2018-02" db="EMBL/GenBank/DDBJ databases">
        <title>The genomes of Aspergillus section Nigri reveals drivers in fungal speciation.</title>
        <authorList>
            <consortium name="DOE Joint Genome Institute"/>
            <person name="Vesth T.C."/>
            <person name="Nybo J."/>
            <person name="Theobald S."/>
            <person name="Brandl J."/>
            <person name="Frisvad J.C."/>
            <person name="Nielsen K.F."/>
            <person name="Lyhne E.K."/>
            <person name="Kogle M.E."/>
            <person name="Kuo A."/>
            <person name="Riley R."/>
            <person name="Clum A."/>
            <person name="Nolan M."/>
            <person name="Lipzen A."/>
            <person name="Salamov A."/>
            <person name="Henrissat B."/>
            <person name="Wiebenga A."/>
            <person name="De vries R.P."/>
            <person name="Grigoriev I.V."/>
            <person name="Mortensen U.H."/>
            <person name="Andersen M.R."/>
            <person name="Baker S.E."/>
        </authorList>
    </citation>
    <scope>NUCLEOTIDE SEQUENCE [LARGE SCALE GENOMIC DNA]</scope>
    <source>
        <strain evidence="3 4">CBS 121057</strain>
    </source>
</reference>
<evidence type="ECO:0000256" key="1">
    <source>
        <dbReference type="SAM" id="MobiDB-lite"/>
    </source>
</evidence>
<evidence type="ECO:0008006" key="5">
    <source>
        <dbReference type="Google" id="ProtNLM"/>
    </source>
</evidence>
<evidence type="ECO:0000256" key="2">
    <source>
        <dbReference type="SAM" id="Phobius"/>
    </source>
</evidence>
<keyword evidence="2" id="KW-0812">Transmembrane</keyword>
<gene>
    <name evidence="3" type="ORF">BO78DRAFT_468569</name>
</gene>
<feature type="transmembrane region" description="Helical" evidence="2">
    <location>
        <begin position="57"/>
        <end position="78"/>
    </location>
</feature>
<name>A0A319FK35_ASPSB</name>
<dbReference type="Proteomes" id="UP000248423">
    <property type="component" value="Unassembled WGS sequence"/>
</dbReference>
<sequence>MANHPPTDQTKPKPKHPRSIASTTLRTTQLLLSIIIAVLYGVDLAHASKSNTHAQASWIYAEFVTTVSAITSAAHLILPASHAGWSTLDGVILVLWVAQVGVFGTMYLPVHVAAEDVHFSSSVSRMQAAVWLDMICLGLWVGTTGLGIVRCVRGERRTGRSGDKEGQRVEGDEEQRIDSEKTIDVEGAKRLSLASTIWDRSEKCDAEFKKGCDKEQGN</sequence>
<dbReference type="PANTHER" id="PTHR42083">
    <property type="entry name" value="MARVEL DOMAIN-CONTAINING PROTEIN"/>
    <property type="match status" value="1"/>
</dbReference>
<keyword evidence="2" id="KW-1133">Transmembrane helix</keyword>
<dbReference type="AlphaFoldDB" id="A0A319FK35"/>
<feature type="transmembrane region" description="Helical" evidence="2">
    <location>
        <begin position="128"/>
        <end position="152"/>
    </location>
</feature>
<evidence type="ECO:0000313" key="4">
    <source>
        <dbReference type="Proteomes" id="UP000248423"/>
    </source>
</evidence>
<keyword evidence="2" id="KW-0472">Membrane</keyword>
<dbReference type="PANTHER" id="PTHR42083:SF1">
    <property type="entry name" value="MARVEL DOMAIN-CONTAINING PROTEIN"/>
    <property type="match status" value="1"/>
</dbReference>
<accession>A0A319FK35</accession>
<feature type="transmembrane region" description="Helical" evidence="2">
    <location>
        <begin position="90"/>
        <end position="108"/>
    </location>
</feature>
<dbReference type="OrthoDB" id="5363290at2759"/>
<dbReference type="EMBL" id="KZ826335">
    <property type="protein sequence ID" value="PYI08363.1"/>
    <property type="molecule type" value="Genomic_DNA"/>
</dbReference>
<dbReference type="VEuPathDB" id="FungiDB:BO78DRAFT_468569"/>